<evidence type="ECO:0000256" key="1">
    <source>
        <dbReference type="ARBA" id="ARBA00004141"/>
    </source>
</evidence>
<feature type="compositionally biased region" description="Low complexity" evidence="5">
    <location>
        <begin position="36"/>
        <end position="49"/>
    </location>
</feature>
<comment type="caution">
    <text evidence="8">The sequence shown here is derived from an EMBL/GenBank/DDBJ whole genome shotgun (WGS) entry which is preliminary data.</text>
</comment>
<keyword evidence="3 6" id="KW-1133">Transmembrane helix</keyword>
<organism evidence="8 9">
    <name type="scientific">Saccharomycopsis crataegensis</name>
    <dbReference type="NCBI Taxonomy" id="43959"/>
    <lineage>
        <taxon>Eukaryota</taxon>
        <taxon>Fungi</taxon>
        <taxon>Dikarya</taxon>
        <taxon>Ascomycota</taxon>
        <taxon>Saccharomycotina</taxon>
        <taxon>Saccharomycetes</taxon>
        <taxon>Saccharomycopsidaceae</taxon>
        <taxon>Saccharomycopsis</taxon>
    </lineage>
</organism>
<keyword evidence="4 6" id="KW-0472">Membrane</keyword>
<dbReference type="Pfam" id="PF01545">
    <property type="entry name" value="Cation_efflux"/>
    <property type="match status" value="1"/>
</dbReference>
<feature type="transmembrane region" description="Helical" evidence="6">
    <location>
        <begin position="413"/>
        <end position="430"/>
    </location>
</feature>
<dbReference type="Proteomes" id="UP001360560">
    <property type="component" value="Unassembled WGS sequence"/>
</dbReference>
<feature type="domain" description="Cation efflux protein transmembrane" evidence="7">
    <location>
        <begin position="365"/>
        <end position="460"/>
    </location>
</feature>
<dbReference type="InterPro" id="IPR058533">
    <property type="entry name" value="Cation_efflux_TM"/>
</dbReference>
<dbReference type="GO" id="GO:0030003">
    <property type="term" value="P:intracellular monoatomic cation homeostasis"/>
    <property type="evidence" value="ECO:0007669"/>
    <property type="project" value="UniProtKB-ARBA"/>
</dbReference>
<dbReference type="GO" id="GO:0008324">
    <property type="term" value="F:monoatomic cation transmembrane transporter activity"/>
    <property type="evidence" value="ECO:0007669"/>
    <property type="project" value="InterPro"/>
</dbReference>
<feature type="compositionally biased region" description="Polar residues" evidence="5">
    <location>
        <begin position="150"/>
        <end position="211"/>
    </location>
</feature>
<feature type="compositionally biased region" description="Polar residues" evidence="5">
    <location>
        <begin position="70"/>
        <end position="98"/>
    </location>
</feature>
<feature type="region of interest" description="Disordered" evidence="5">
    <location>
        <begin position="1"/>
        <end position="121"/>
    </location>
</feature>
<feature type="region of interest" description="Disordered" evidence="5">
    <location>
        <begin position="147"/>
        <end position="280"/>
    </location>
</feature>
<evidence type="ECO:0000256" key="6">
    <source>
        <dbReference type="SAM" id="Phobius"/>
    </source>
</evidence>
<dbReference type="SUPFAM" id="SSF161111">
    <property type="entry name" value="Cation efflux protein transmembrane domain-like"/>
    <property type="match status" value="1"/>
</dbReference>
<sequence>MSEDAQTESIMVDGKPRLQYVPKYSYPQQDSAVMDSPQSASSFASPISSNFAQDRSHLSTPTPAGRSRVSEQLSTMGHSRYESTGSPLKSEFSANVSNGEMPPPGRSNLTSGSYKSGRRQRPRSLYADLDSYINNSSPSLIVKKSHDSLRSNNDSITGSPQCAQPKQIPSLNTLASSNEPILQFSPPSNSYSTKPGNRSSLYSMGSNNSQKALHVLSPPSLGTGISRSGSRSELDNTSSYNANGSEIFYNSRSSSPVRNGSPSKRKDSSSSTTNPFNYSSISMTNQNILQKPAHRRGHRYKHSSVSMNLFQEPKKRANLNIPTSLPIPSVTEFFESSTYSQKLKLFLCCFHLAYSSVIFLAGFQYSLACLTTLSHLVFFDSINNLLVVVVEIFKNFEVWDKSSIRFPFGLTRLEVLFGFALSVSLFYVGFDLITHCLEEFVVSLIDQDFNHDNHHNHNNDEHKKLSDGIFLFLVLTGIFITLLANKILSFNDNPFTENGEAIGDGKLHYKRSNLDLLATADNPKKKGSSNIGILEFLRKNSYDKLIDGIKYVTDNNTVVKDPIKFLTLIFLGYLLFYPSISKFSSDFKFNELQTFVMATLILYFAFNMMKKLSLVILLSFPYGNRIFKKNSNEINDELIKLDSFKSTFKVKKIIISKVNYHLFVVLIKIKMVGGSDKDEFRLHADVSRVVKRVLIRNGLENDSINFDITLDVDRM</sequence>
<gene>
    <name evidence="8" type="ORF">DASC09_031290</name>
</gene>
<evidence type="ECO:0000256" key="2">
    <source>
        <dbReference type="ARBA" id="ARBA00022692"/>
    </source>
</evidence>
<evidence type="ECO:0000256" key="4">
    <source>
        <dbReference type="ARBA" id="ARBA00023136"/>
    </source>
</evidence>
<feature type="compositionally biased region" description="Polar residues" evidence="5">
    <location>
        <begin position="223"/>
        <end position="260"/>
    </location>
</feature>
<keyword evidence="9" id="KW-1185">Reference proteome</keyword>
<proteinExistence type="predicted"/>
<dbReference type="GO" id="GO:0098771">
    <property type="term" value="P:inorganic ion homeostasis"/>
    <property type="evidence" value="ECO:0007669"/>
    <property type="project" value="UniProtKB-ARBA"/>
</dbReference>
<dbReference type="Gene3D" id="1.20.1510.10">
    <property type="entry name" value="Cation efflux protein transmembrane domain"/>
    <property type="match status" value="1"/>
</dbReference>
<accession>A0AAV5QMY8</accession>
<dbReference type="EMBL" id="BTFZ01000011">
    <property type="protein sequence ID" value="GMM35804.1"/>
    <property type="molecule type" value="Genomic_DNA"/>
</dbReference>
<keyword evidence="2 6" id="KW-0812">Transmembrane</keyword>
<feature type="transmembrane region" description="Helical" evidence="6">
    <location>
        <begin position="469"/>
        <end position="488"/>
    </location>
</feature>
<evidence type="ECO:0000313" key="8">
    <source>
        <dbReference type="EMBL" id="GMM35804.1"/>
    </source>
</evidence>
<reference evidence="8 9" key="1">
    <citation type="journal article" date="2023" name="Elife">
        <title>Identification of key yeast species and microbe-microbe interactions impacting larval growth of Drosophila in the wild.</title>
        <authorList>
            <person name="Mure A."/>
            <person name="Sugiura Y."/>
            <person name="Maeda R."/>
            <person name="Honda K."/>
            <person name="Sakurai N."/>
            <person name="Takahashi Y."/>
            <person name="Watada M."/>
            <person name="Katoh T."/>
            <person name="Gotoh A."/>
            <person name="Gotoh Y."/>
            <person name="Taniguchi I."/>
            <person name="Nakamura K."/>
            <person name="Hayashi T."/>
            <person name="Katayama T."/>
            <person name="Uemura T."/>
            <person name="Hattori Y."/>
        </authorList>
    </citation>
    <scope>NUCLEOTIDE SEQUENCE [LARGE SCALE GENOMIC DNA]</scope>
    <source>
        <strain evidence="8 9">SC-9</strain>
    </source>
</reference>
<comment type="subcellular location">
    <subcellularLocation>
        <location evidence="1">Membrane</location>
        <topology evidence="1">Multi-pass membrane protein</topology>
    </subcellularLocation>
</comment>
<evidence type="ECO:0000256" key="5">
    <source>
        <dbReference type="SAM" id="MobiDB-lite"/>
    </source>
</evidence>
<dbReference type="InterPro" id="IPR027469">
    <property type="entry name" value="Cation_efflux_TMD_sf"/>
</dbReference>
<evidence type="ECO:0000256" key="3">
    <source>
        <dbReference type="ARBA" id="ARBA00022989"/>
    </source>
</evidence>
<protein>
    <submittedName>
        <fullName evidence="8">Zn(2+) transporter</fullName>
    </submittedName>
</protein>
<dbReference type="GO" id="GO:0016020">
    <property type="term" value="C:membrane"/>
    <property type="evidence" value="ECO:0007669"/>
    <property type="project" value="UniProtKB-SubCell"/>
</dbReference>
<name>A0AAV5QMY8_9ASCO</name>
<dbReference type="GeneID" id="90073779"/>
<evidence type="ECO:0000313" key="9">
    <source>
        <dbReference type="Proteomes" id="UP001360560"/>
    </source>
</evidence>
<dbReference type="RefSeq" id="XP_064852800.1">
    <property type="nucleotide sequence ID" value="XM_064996728.1"/>
</dbReference>
<feature type="compositionally biased region" description="Polar residues" evidence="5">
    <location>
        <begin position="50"/>
        <end position="62"/>
    </location>
</feature>
<evidence type="ECO:0000259" key="7">
    <source>
        <dbReference type="Pfam" id="PF01545"/>
    </source>
</evidence>
<feature type="transmembrane region" description="Helical" evidence="6">
    <location>
        <begin position="600"/>
        <end position="620"/>
    </location>
</feature>
<feature type="transmembrane region" description="Helical" evidence="6">
    <location>
        <begin position="563"/>
        <end position="580"/>
    </location>
</feature>
<dbReference type="AlphaFoldDB" id="A0AAV5QMY8"/>